<evidence type="ECO:0000256" key="1">
    <source>
        <dbReference type="SAM" id="MobiDB-lite"/>
    </source>
</evidence>
<accession>A0A448WQU8</accession>
<evidence type="ECO:0000313" key="3">
    <source>
        <dbReference type="Proteomes" id="UP000784294"/>
    </source>
</evidence>
<name>A0A448WQU8_9PLAT</name>
<feature type="compositionally biased region" description="Low complexity" evidence="1">
    <location>
        <begin position="272"/>
        <end position="284"/>
    </location>
</feature>
<feature type="compositionally biased region" description="Low complexity" evidence="1">
    <location>
        <begin position="64"/>
        <end position="82"/>
    </location>
</feature>
<feature type="compositionally biased region" description="Polar residues" evidence="1">
    <location>
        <begin position="140"/>
        <end position="173"/>
    </location>
</feature>
<organism evidence="2 3">
    <name type="scientific">Protopolystoma xenopodis</name>
    <dbReference type="NCBI Taxonomy" id="117903"/>
    <lineage>
        <taxon>Eukaryota</taxon>
        <taxon>Metazoa</taxon>
        <taxon>Spiralia</taxon>
        <taxon>Lophotrochozoa</taxon>
        <taxon>Platyhelminthes</taxon>
        <taxon>Monogenea</taxon>
        <taxon>Polyopisthocotylea</taxon>
        <taxon>Polystomatidea</taxon>
        <taxon>Polystomatidae</taxon>
        <taxon>Protopolystoma</taxon>
    </lineage>
</organism>
<keyword evidence="3" id="KW-1185">Reference proteome</keyword>
<feature type="compositionally biased region" description="Acidic residues" evidence="1">
    <location>
        <begin position="354"/>
        <end position="368"/>
    </location>
</feature>
<comment type="caution">
    <text evidence="2">The sequence shown here is derived from an EMBL/GenBank/DDBJ whole genome shotgun (WGS) entry which is preliminary data.</text>
</comment>
<feature type="region of interest" description="Disordered" evidence="1">
    <location>
        <begin position="240"/>
        <end position="437"/>
    </location>
</feature>
<feature type="region of interest" description="Disordered" evidence="1">
    <location>
        <begin position="56"/>
        <end position="114"/>
    </location>
</feature>
<dbReference type="AlphaFoldDB" id="A0A448WQU8"/>
<feature type="compositionally biased region" description="Polar residues" evidence="1">
    <location>
        <begin position="261"/>
        <end position="271"/>
    </location>
</feature>
<dbReference type="Proteomes" id="UP000784294">
    <property type="component" value="Unassembled WGS sequence"/>
</dbReference>
<feature type="compositionally biased region" description="Low complexity" evidence="1">
    <location>
        <begin position="93"/>
        <end position="108"/>
    </location>
</feature>
<dbReference type="EMBL" id="CAAALY010034586">
    <property type="protein sequence ID" value="VEL17875.1"/>
    <property type="molecule type" value="Genomic_DNA"/>
</dbReference>
<protein>
    <submittedName>
        <fullName evidence="2">Uncharacterized protein</fullName>
    </submittedName>
</protein>
<evidence type="ECO:0000313" key="2">
    <source>
        <dbReference type="EMBL" id="VEL17875.1"/>
    </source>
</evidence>
<feature type="compositionally biased region" description="Acidic residues" evidence="1">
    <location>
        <begin position="315"/>
        <end position="327"/>
    </location>
</feature>
<proteinExistence type="predicted"/>
<reference evidence="2" key="1">
    <citation type="submission" date="2018-11" db="EMBL/GenBank/DDBJ databases">
        <authorList>
            <consortium name="Pathogen Informatics"/>
        </authorList>
    </citation>
    <scope>NUCLEOTIDE SEQUENCE</scope>
</reference>
<feature type="compositionally biased region" description="Basic and acidic residues" evidence="1">
    <location>
        <begin position="328"/>
        <end position="353"/>
    </location>
</feature>
<feature type="region of interest" description="Disordered" evidence="1">
    <location>
        <begin position="130"/>
        <end position="173"/>
    </location>
</feature>
<gene>
    <name evidence="2" type="ORF">PXEA_LOCUS11315</name>
</gene>
<sequence length="614" mass="64965">MFRRSTILGTGVDESVSLNRGQTAGPLGGYAHKPFAASSCRTPTGEPDSYQHHLYAHQSHHPHQQQQQQHQLFQSQSPSPVSLGGGVGGGHIPSASSTACPSASTSQSQHHDQHHVSYCYNQHQQFHAQPGPIHSLAEPNPSQGYNIHSYTSSTNLGQPTLSAHRYSQSNHPSGISIPGCEPIGCHLLHTQAGPLGPTLELDKIGTSATSPCRGGSPATGTGGFGFLGGRAGAAGFCSNGTSGVGGLTRSRSTVAPRRHTSNLSAFFTTPNSGSGESGSRTSRSSRGDHVSLKSETISGATALKPPGLPPLGQPEELDDDEVEEEEKEASREEGHGGDIKVAKYEVNTKREGGEESEDEFGEANEEEGESRHECRILSGPSERIRRDNVTVTSRSSHVKKSAPSHPVWSVGGRGEQTSRPSRREASGSVSRGRRHQLLARRPLTEEIETETGTFGKSVSNWRQAPATVGSARHSSIDFNDNSLPGVANGPGAVIPTTANPIELASASNQLSPLSPLGRSVSPLVSQAISMSNDSSSISSVINSTTATYATPGVVDRSRAWPRRSVHSDGDRTAGHEQLKPLLMMAAQPGEGQKQTTTFRASSRTLGIYIQLIFK</sequence>